<dbReference type="GO" id="GO:0003746">
    <property type="term" value="F:translation elongation factor activity"/>
    <property type="evidence" value="ECO:0007669"/>
    <property type="project" value="UniProtKB-KW"/>
</dbReference>
<dbReference type="InterPro" id="IPR035649">
    <property type="entry name" value="EFG_V"/>
</dbReference>
<dbReference type="SMART" id="SM00889">
    <property type="entry name" value="EFG_IV"/>
    <property type="match status" value="1"/>
</dbReference>
<dbReference type="SUPFAM" id="SSF52540">
    <property type="entry name" value="P-loop containing nucleoside triphosphate hydrolases"/>
    <property type="match status" value="1"/>
</dbReference>
<feature type="region of interest" description="Disordered" evidence="7">
    <location>
        <begin position="1"/>
        <end position="23"/>
    </location>
</feature>
<feature type="domain" description="Translation elongation factor EFG/EF2" evidence="9">
    <location>
        <begin position="446"/>
        <end position="563"/>
    </location>
</feature>
<dbReference type="Proteomes" id="UP000000245">
    <property type="component" value="Chromosome"/>
</dbReference>
<dbReference type="InterPro" id="IPR014721">
    <property type="entry name" value="Ribsml_uS5_D2-typ_fold_subgr"/>
</dbReference>
<dbReference type="KEGG" id="acr:Acry_2751"/>
<dbReference type="Gene3D" id="3.30.70.240">
    <property type="match status" value="1"/>
</dbReference>
<dbReference type="InterPro" id="IPR027417">
    <property type="entry name" value="P-loop_NTPase"/>
</dbReference>
<organism evidence="10 11">
    <name type="scientific">Acidiphilium cryptum (strain JF-5)</name>
    <dbReference type="NCBI Taxonomy" id="349163"/>
    <lineage>
        <taxon>Bacteria</taxon>
        <taxon>Pseudomonadati</taxon>
        <taxon>Pseudomonadota</taxon>
        <taxon>Alphaproteobacteria</taxon>
        <taxon>Acetobacterales</taxon>
        <taxon>Acidocellaceae</taxon>
        <taxon>Acidiphilium</taxon>
    </lineage>
</organism>
<keyword evidence="11" id="KW-1185">Reference proteome</keyword>
<keyword evidence="5" id="KW-0342">GTP-binding</keyword>
<dbReference type="InterPro" id="IPR005517">
    <property type="entry name" value="Transl_elong_EFG/EF2_IV"/>
</dbReference>
<dbReference type="GO" id="GO:0097216">
    <property type="term" value="F:guanosine tetraphosphate binding"/>
    <property type="evidence" value="ECO:0007669"/>
    <property type="project" value="UniProtKB-ARBA"/>
</dbReference>
<dbReference type="Pfam" id="PF14492">
    <property type="entry name" value="EFG_III"/>
    <property type="match status" value="1"/>
</dbReference>
<dbReference type="InterPro" id="IPR041095">
    <property type="entry name" value="EFG_II"/>
</dbReference>
<dbReference type="InterPro" id="IPR000640">
    <property type="entry name" value="EFG_V-like"/>
</dbReference>
<dbReference type="AlphaFoldDB" id="A5G260"/>
<feature type="compositionally biased region" description="Low complexity" evidence="7">
    <location>
        <begin position="1"/>
        <end position="13"/>
    </location>
</feature>
<evidence type="ECO:0000256" key="5">
    <source>
        <dbReference type="ARBA" id="ARBA00023134"/>
    </source>
</evidence>
<dbReference type="Gene3D" id="3.40.50.300">
    <property type="entry name" value="P-loop containing nucleotide triphosphate hydrolases"/>
    <property type="match status" value="1"/>
</dbReference>
<proteinExistence type="predicted"/>
<dbReference type="eggNOG" id="COG0480">
    <property type="taxonomic scope" value="Bacteria"/>
</dbReference>
<dbReference type="CDD" id="cd01434">
    <property type="entry name" value="EFG_mtEFG1_IV"/>
    <property type="match status" value="1"/>
</dbReference>
<dbReference type="PRINTS" id="PR00315">
    <property type="entry name" value="ELONGATNFCT"/>
</dbReference>
<dbReference type="Pfam" id="PF22042">
    <property type="entry name" value="EF-G_D2"/>
    <property type="match status" value="1"/>
</dbReference>
<dbReference type="InterPro" id="IPR020568">
    <property type="entry name" value="Ribosomal_Su5_D2-typ_SF"/>
</dbReference>
<dbReference type="InterPro" id="IPR009000">
    <property type="entry name" value="Transl_B-barrel_sf"/>
</dbReference>
<dbReference type="PANTHER" id="PTHR43261">
    <property type="entry name" value="TRANSLATION ELONGATION FACTOR G-RELATED"/>
    <property type="match status" value="1"/>
</dbReference>
<dbReference type="CDD" id="cd03713">
    <property type="entry name" value="EFG_mtEFG_C"/>
    <property type="match status" value="1"/>
</dbReference>
<evidence type="ECO:0000256" key="3">
    <source>
        <dbReference type="ARBA" id="ARBA00022768"/>
    </source>
</evidence>
<reference evidence="10 11" key="1">
    <citation type="submission" date="2007-05" db="EMBL/GenBank/DDBJ databases">
        <title>Complete sequence of chromosome of Acidiphilium cryptum JF-5.</title>
        <authorList>
            <consortium name="US DOE Joint Genome Institute"/>
            <person name="Copeland A."/>
            <person name="Lucas S."/>
            <person name="Lapidus A."/>
            <person name="Barry K."/>
            <person name="Detter J.C."/>
            <person name="Glavina del Rio T."/>
            <person name="Hammon N."/>
            <person name="Israni S."/>
            <person name="Dalin E."/>
            <person name="Tice H."/>
            <person name="Pitluck S."/>
            <person name="Sims D."/>
            <person name="Brettin T."/>
            <person name="Bruce D."/>
            <person name="Han C."/>
            <person name="Schmutz J."/>
            <person name="Larimer F."/>
            <person name="Land M."/>
            <person name="Hauser L."/>
            <person name="Kyrpides N."/>
            <person name="Kim E."/>
            <person name="Magnuson T."/>
            <person name="Richardson P."/>
        </authorList>
    </citation>
    <scope>NUCLEOTIDE SEQUENCE [LARGE SCALE GENOMIC DNA]</scope>
    <source>
        <strain evidence="10 11">JF-5</strain>
    </source>
</reference>
<dbReference type="STRING" id="349163.Acry_2751"/>
<name>A5G260_ACICJ</name>
<dbReference type="Gene3D" id="3.30.230.10">
    <property type="match status" value="1"/>
</dbReference>
<comment type="function">
    <text evidence="6">Catalyzes the GTP-dependent ribosomal translocation step during translation elongation. During this step, the ribosome changes from the pre-translocational (PRE) to the post-translocational (POST) state as the newly formed A-site-bound peptidyl-tRNA and P-site-bound deacylated tRNA move to the P and E sites, respectively. Catalyzes the coordinated movement of the two tRNA molecules, the mRNA and conformational changes in the ribosome.</text>
</comment>
<dbReference type="SUPFAM" id="SSF54211">
    <property type="entry name" value="Ribosomal protein S5 domain 2-like"/>
    <property type="match status" value="1"/>
</dbReference>
<dbReference type="SUPFAM" id="SSF54980">
    <property type="entry name" value="EF-G C-terminal domain-like"/>
    <property type="match status" value="2"/>
</dbReference>
<accession>A5G260</accession>
<evidence type="ECO:0000259" key="9">
    <source>
        <dbReference type="SMART" id="SM00889"/>
    </source>
</evidence>
<dbReference type="EMBL" id="CP000697">
    <property type="protein sequence ID" value="ABQ31942.1"/>
    <property type="molecule type" value="Genomic_DNA"/>
</dbReference>
<keyword evidence="3 10" id="KW-0251">Elongation factor</keyword>
<dbReference type="Pfam" id="PF00009">
    <property type="entry name" value="GTP_EFTU"/>
    <property type="match status" value="1"/>
</dbReference>
<evidence type="ECO:0000259" key="8">
    <source>
        <dbReference type="SMART" id="SM00838"/>
    </source>
</evidence>
<dbReference type="Pfam" id="PF03764">
    <property type="entry name" value="EFG_IV"/>
    <property type="match status" value="1"/>
</dbReference>
<feature type="domain" description="Elongation factor EFG" evidence="8">
    <location>
        <begin position="565"/>
        <end position="655"/>
    </location>
</feature>
<evidence type="ECO:0000256" key="7">
    <source>
        <dbReference type="SAM" id="MobiDB-lite"/>
    </source>
</evidence>
<dbReference type="SMART" id="SM00838">
    <property type="entry name" value="EFG_C"/>
    <property type="match status" value="1"/>
</dbReference>
<dbReference type="GO" id="GO:0005525">
    <property type="term" value="F:GTP binding"/>
    <property type="evidence" value="ECO:0007669"/>
    <property type="project" value="UniProtKB-KW"/>
</dbReference>
<keyword evidence="2" id="KW-0547">Nucleotide-binding</keyword>
<dbReference type="PANTHER" id="PTHR43261:SF7">
    <property type="entry name" value="ELONGATION FACTOR G-LIKE PROTEIN"/>
    <property type="match status" value="1"/>
</dbReference>
<dbReference type="InterPro" id="IPR035647">
    <property type="entry name" value="EFG_III/V"/>
</dbReference>
<dbReference type="Gene3D" id="2.40.30.10">
    <property type="entry name" value="Translation factors"/>
    <property type="match status" value="1"/>
</dbReference>
<evidence type="ECO:0000256" key="2">
    <source>
        <dbReference type="ARBA" id="ARBA00022741"/>
    </source>
</evidence>
<dbReference type="SUPFAM" id="SSF50447">
    <property type="entry name" value="Translation proteins"/>
    <property type="match status" value="1"/>
</dbReference>
<sequence>MEDPAHGAAPHGPRAVALVGPQGSGKSTLSAALVEMAGGGEARRGGRERSSSHEMRPAHCDFLGERWALLDCPGSVEFVHEAAAALAVADLAVVVAEPDPARAIALRPVFRMLEDSGVPFLVFVNKVDALSAPAEALVAAMQAETAVQLVPRQMPIREGERVIGYVDLLSERAFRYRPDAASERIGLPAAVAETEQAAHDALIDSLADRDDELLEQVIEGATPTPAELYSHFRKDMEARSLAGVMFGVAEHAHGVLRLWKALRHDAPDVGATAARHGIAPEGPALAQVFRTSWRGAAGKLSFARVWRGALRDGASYGGVRIGGMMRFAEGELQRVAEAGAGDVVALGRLEGVATGGTLGEAAPALAFPAPPPPLHEVAIAAAERKDDVKLAGGLEKLLEEDPALRLTRDGETGETRLAGLGEIHVGSAVERLERLSGVAVRTARPRVPFRETIRRPVREHARLKRQTGGHGQFADVKLEIEPRGRGEGFAFNDRIVGGAVPKQYIAAVADAAEEATRRGPFGYPVVDIAVTLVDGGFHAVDSSDMAFRSATRAGMAEGLAKAEPVLLEPIHRITVSAPNGFTAGVQRLLTGRRGQILGYAERAGWPGWDDTEALLPAAELHGLAVELRSQTAGLGSFVHSFEHLSEAPPRLAEKVAQAAAT</sequence>
<dbReference type="HOGENOM" id="CLU_002794_4_2_5"/>
<dbReference type="InterPro" id="IPR053905">
    <property type="entry name" value="EF-G-like_DII"/>
</dbReference>
<evidence type="ECO:0000313" key="10">
    <source>
        <dbReference type="EMBL" id="ABQ31942.1"/>
    </source>
</evidence>
<dbReference type="RefSeq" id="WP_012040285.1">
    <property type="nucleotide sequence ID" value="NC_009484.1"/>
</dbReference>
<keyword evidence="4" id="KW-0648">Protein biosynthesis</keyword>
<dbReference type="GO" id="GO:0032790">
    <property type="term" value="P:ribosome disassembly"/>
    <property type="evidence" value="ECO:0007669"/>
    <property type="project" value="TreeGrafter"/>
</dbReference>
<dbReference type="GO" id="GO:0003924">
    <property type="term" value="F:GTPase activity"/>
    <property type="evidence" value="ECO:0007669"/>
    <property type="project" value="InterPro"/>
</dbReference>
<dbReference type="Pfam" id="PF00679">
    <property type="entry name" value="EFG_C"/>
    <property type="match status" value="1"/>
</dbReference>
<evidence type="ECO:0000256" key="4">
    <source>
        <dbReference type="ARBA" id="ARBA00022917"/>
    </source>
</evidence>
<dbReference type="InterPro" id="IPR000795">
    <property type="entry name" value="T_Tr_GTP-bd_dom"/>
</dbReference>
<gene>
    <name evidence="10" type="ordered locus">Acry_2751</name>
</gene>
<dbReference type="Gene3D" id="3.30.70.870">
    <property type="entry name" value="Elongation Factor G (Translational Gtpase), domain 3"/>
    <property type="match status" value="1"/>
</dbReference>
<dbReference type="InterPro" id="IPR047872">
    <property type="entry name" value="EFG_IV"/>
</dbReference>
<evidence type="ECO:0000256" key="1">
    <source>
        <dbReference type="ARBA" id="ARBA00017872"/>
    </source>
</evidence>
<evidence type="ECO:0000313" key="11">
    <source>
        <dbReference type="Proteomes" id="UP000000245"/>
    </source>
</evidence>
<dbReference type="NCBIfam" id="NF009379">
    <property type="entry name" value="PRK12740.1-3"/>
    <property type="match status" value="1"/>
</dbReference>
<protein>
    <recommendedName>
        <fullName evidence="1">Elongation factor G</fullName>
    </recommendedName>
</protein>
<evidence type="ECO:0000256" key="6">
    <source>
        <dbReference type="ARBA" id="ARBA00024731"/>
    </source>
</evidence>